<dbReference type="AlphaFoldDB" id="V7B8H0"/>
<feature type="domain" description="DRBM" evidence="5">
    <location>
        <begin position="155"/>
        <end position="222"/>
    </location>
</feature>
<dbReference type="eggNOG" id="ENOG502RYBS">
    <property type="taxonomic scope" value="Eukaryota"/>
</dbReference>
<keyword evidence="7" id="KW-1185">Reference proteome</keyword>
<dbReference type="Gene3D" id="3.30.160.20">
    <property type="match status" value="2"/>
</dbReference>
<dbReference type="PANTHER" id="PTHR46031:SF37">
    <property type="entry name" value="DRBM DOMAIN-CONTAINING PROTEIN"/>
    <property type="match status" value="1"/>
</dbReference>
<dbReference type="FunFam" id="3.30.160.20:FF:000071">
    <property type="entry name" value="Double-stranded RNA-binding protein 4"/>
    <property type="match status" value="1"/>
</dbReference>
<accession>V7B8H0</accession>
<dbReference type="Pfam" id="PF00035">
    <property type="entry name" value="dsrm"/>
    <property type="match status" value="2"/>
</dbReference>
<organism evidence="6 7">
    <name type="scientific">Phaseolus vulgaris</name>
    <name type="common">Kidney bean</name>
    <name type="synonym">French bean</name>
    <dbReference type="NCBI Taxonomy" id="3885"/>
    <lineage>
        <taxon>Eukaryota</taxon>
        <taxon>Viridiplantae</taxon>
        <taxon>Streptophyta</taxon>
        <taxon>Embryophyta</taxon>
        <taxon>Tracheophyta</taxon>
        <taxon>Spermatophyta</taxon>
        <taxon>Magnoliopsida</taxon>
        <taxon>eudicotyledons</taxon>
        <taxon>Gunneridae</taxon>
        <taxon>Pentapetalae</taxon>
        <taxon>rosids</taxon>
        <taxon>fabids</taxon>
        <taxon>Fabales</taxon>
        <taxon>Fabaceae</taxon>
        <taxon>Papilionoideae</taxon>
        <taxon>50 kb inversion clade</taxon>
        <taxon>NPAAA clade</taxon>
        <taxon>indigoferoid/millettioid clade</taxon>
        <taxon>Phaseoleae</taxon>
        <taxon>Phaseolus</taxon>
    </lineage>
</organism>
<dbReference type="InterPro" id="IPR014720">
    <property type="entry name" value="dsRBD_dom"/>
</dbReference>
<feature type="non-terminal residue" evidence="6">
    <location>
        <position position="1"/>
    </location>
</feature>
<dbReference type="PANTHER" id="PTHR46031">
    <property type="match status" value="1"/>
</dbReference>
<dbReference type="SMART" id="SM00358">
    <property type="entry name" value="DSRM"/>
    <property type="match status" value="2"/>
</dbReference>
<keyword evidence="4" id="KW-0732">Signal</keyword>
<dbReference type="PROSITE" id="PS50137">
    <property type="entry name" value="DS_RBD"/>
    <property type="match status" value="2"/>
</dbReference>
<evidence type="ECO:0000313" key="7">
    <source>
        <dbReference type="Proteomes" id="UP000000226"/>
    </source>
</evidence>
<feature type="chain" id="PRO_5004754280" description="DRBM domain-containing protein" evidence="4">
    <location>
        <begin position="29"/>
        <end position="292"/>
    </location>
</feature>
<dbReference type="EMBL" id="CM002295">
    <property type="protein sequence ID" value="ESW13885.1"/>
    <property type="molecule type" value="Genomic_DNA"/>
</dbReference>
<gene>
    <name evidence="6" type="ORF">PHAVU_008G234400g</name>
</gene>
<evidence type="ECO:0000256" key="1">
    <source>
        <dbReference type="ARBA" id="ARBA00022737"/>
    </source>
</evidence>
<keyword evidence="1" id="KW-0677">Repeat</keyword>
<protein>
    <recommendedName>
        <fullName evidence="5">DRBM domain-containing protein</fullName>
    </recommendedName>
</protein>
<dbReference type="GO" id="GO:0003723">
    <property type="term" value="F:RNA binding"/>
    <property type="evidence" value="ECO:0007669"/>
    <property type="project" value="UniProtKB-UniRule"/>
</dbReference>
<evidence type="ECO:0000256" key="3">
    <source>
        <dbReference type="PROSITE-ProRule" id="PRU00266"/>
    </source>
</evidence>
<evidence type="ECO:0000256" key="2">
    <source>
        <dbReference type="ARBA" id="ARBA00022884"/>
    </source>
</evidence>
<evidence type="ECO:0000256" key="4">
    <source>
        <dbReference type="SAM" id="SignalP"/>
    </source>
</evidence>
<name>V7B8H0_PHAVU</name>
<dbReference type="OrthoDB" id="5988181at2759"/>
<feature type="signal peptide" evidence="4">
    <location>
        <begin position="1"/>
        <end position="28"/>
    </location>
</feature>
<proteinExistence type="predicted"/>
<evidence type="ECO:0000259" key="5">
    <source>
        <dbReference type="PROSITE" id="PS50137"/>
    </source>
</evidence>
<sequence>QQTNIMRIFVRTTVFTLLSFAFLDQLDAGIVRETSSTISHSSMASSSSKPLPPRPSPFPLPVQLFAQQLMHKNRLQEFAQKCNIALPVYQTNNEGQQHAPRFRSKVWVDGMSYISQSTFSHRKTAEQDAARLAMECLPKRTRDEAPSLDCEISAFCKSILNEYATKLKLEGPTYKTVQQEGLLPSFISSLVFNGTSYTGDAARNKKDAEQLAASAAILSILNNSGSGSMLAEMIKSKSKLNHAIKRKKGVQGWFPQVKNLRYQSKNYSLRPPRDQMCTYPDLQLLLFMVVQV</sequence>
<dbReference type="Gramene" id="ESW13885">
    <property type="protein sequence ID" value="ESW13885"/>
    <property type="gene ID" value="PHAVU_008G234400g"/>
</dbReference>
<feature type="domain" description="DRBM" evidence="5">
    <location>
        <begin position="70"/>
        <end position="139"/>
    </location>
</feature>
<keyword evidence="2 3" id="KW-0694">RNA-binding</keyword>
<evidence type="ECO:0000313" key="6">
    <source>
        <dbReference type="EMBL" id="ESW13885.1"/>
    </source>
</evidence>
<reference evidence="7" key="1">
    <citation type="journal article" date="2014" name="Nat. Genet.">
        <title>A reference genome for common bean and genome-wide analysis of dual domestications.</title>
        <authorList>
            <person name="Schmutz J."/>
            <person name="McClean P.E."/>
            <person name="Mamidi S."/>
            <person name="Wu G.A."/>
            <person name="Cannon S.B."/>
            <person name="Grimwood J."/>
            <person name="Jenkins J."/>
            <person name="Shu S."/>
            <person name="Song Q."/>
            <person name="Chavarro C."/>
            <person name="Torres-Torres M."/>
            <person name="Geffroy V."/>
            <person name="Moghaddam S.M."/>
            <person name="Gao D."/>
            <person name="Abernathy B."/>
            <person name="Barry K."/>
            <person name="Blair M."/>
            <person name="Brick M.A."/>
            <person name="Chovatia M."/>
            <person name="Gepts P."/>
            <person name="Goodstein D.M."/>
            <person name="Gonzales M."/>
            <person name="Hellsten U."/>
            <person name="Hyten D.L."/>
            <person name="Jia G."/>
            <person name="Kelly J.D."/>
            <person name="Kudrna D."/>
            <person name="Lee R."/>
            <person name="Richard M.M."/>
            <person name="Miklas P.N."/>
            <person name="Osorno J.M."/>
            <person name="Rodrigues J."/>
            <person name="Thareau V."/>
            <person name="Urrea C.A."/>
            <person name="Wang M."/>
            <person name="Yu Y."/>
            <person name="Zhang M."/>
            <person name="Wing R.A."/>
            <person name="Cregan P.B."/>
            <person name="Rokhsar D.S."/>
            <person name="Jackson S.A."/>
        </authorList>
    </citation>
    <scope>NUCLEOTIDE SEQUENCE [LARGE SCALE GENOMIC DNA]</scope>
    <source>
        <strain evidence="7">cv. G19833</strain>
    </source>
</reference>
<dbReference type="SUPFAM" id="SSF54768">
    <property type="entry name" value="dsRNA-binding domain-like"/>
    <property type="match status" value="2"/>
</dbReference>
<dbReference type="Proteomes" id="UP000000226">
    <property type="component" value="Chromosome 8"/>
</dbReference>